<dbReference type="Gene3D" id="3.60.15.10">
    <property type="entry name" value="Ribonuclease Z/Hydroxyacylglutathione hydrolase-like"/>
    <property type="match status" value="1"/>
</dbReference>
<accession>A0A0H2RA24</accession>
<evidence type="ECO:0000313" key="8">
    <source>
        <dbReference type="EMBL" id="KLO08694.1"/>
    </source>
</evidence>
<dbReference type="STRING" id="27342.A0A0H2RA24"/>
<comment type="subcellular location">
    <subcellularLocation>
        <location evidence="1">Nucleus</location>
    </subcellularLocation>
</comment>
<keyword evidence="3" id="KW-0227">DNA damage</keyword>
<reference evidence="8 9" key="1">
    <citation type="submission" date="2015-04" db="EMBL/GenBank/DDBJ databases">
        <title>Complete genome sequence of Schizopora paradoxa KUC8140, a cosmopolitan wood degrader in East Asia.</title>
        <authorList>
            <consortium name="DOE Joint Genome Institute"/>
            <person name="Min B."/>
            <person name="Park H."/>
            <person name="Jang Y."/>
            <person name="Kim J.-J."/>
            <person name="Kim K.H."/>
            <person name="Pangilinan J."/>
            <person name="Lipzen A."/>
            <person name="Riley R."/>
            <person name="Grigoriev I.V."/>
            <person name="Spatafora J.W."/>
            <person name="Choi I.-G."/>
        </authorList>
    </citation>
    <scope>NUCLEOTIDE SEQUENCE [LARGE SCALE GENOMIC DNA]</scope>
    <source>
        <strain evidence="8 9">KUC8140</strain>
    </source>
</reference>
<feature type="region of interest" description="Disordered" evidence="6">
    <location>
        <begin position="1"/>
        <end position="28"/>
    </location>
</feature>
<dbReference type="GO" id="GO:0036297">
    <property type="term" value="P:interstrand cross-link repair"/>
    <property type="evidence" value="ECO:0007669"/>
    <property type="project" value="TreeGrafter"/>
</dbReference>
<proteinExistence type="inferred from homology"/>
<feature type="compositionally biased region" description="Basic and acidic residues" evidence="6">
    <location>
        <begin position="1"/>
        <end position="21"/>
    </location>
</feature>
<dbReference type="GO" id="GO:0003684">
    <property type="term" value="F:damaged DNA binding"/>
    <property type="evidence" value="ECO:0007669"/>
    <property type="project" value="TreeGrafter"/>
</dbReference>
<dbReference type="CDD" id="cd16273">
    <property type="entry name" value="SNM1A-1C-like_MBL-fold"/>
    <property type="match status" value="1"/>
</dbReference>
<sequence length="476" mass="52875">MSSHDEKAAWEEAQQAEDRNVKPTKANGGRRNAPFYKVLQGMPIAVDAFRYGAIPNVTAYFLTHAHSDHYTNLSSNWKNGLIYCSETTANLVVHMLSVDKKWVRPLPMNVPTVVPNSGGVTVTLIEANHCPGSCLFFFEGKQTVNAGDSSFKSNFVGSSRIFRYLHCGDFRACPHHVLHPSVKGKKIDTVYLDTTYLNPKYCFPPQPQVVSACAELVRRVAAGESIDGTPDAGSRTSLTGWFNKSSEASLKACGLLIVVGTYSIGKERIVKGIAKSLNSKIFCDGRKTAILRCEDDDELLSMLTNDPCDARVHVVPLGTVSSDRLGDYIEKLARRKDSSRLKWERVIAFRPTGWTFTPPAGMDMSPSISKVLARDMTRAPFTYAQLKPIRANAAPVSVKSKITVYGVPYSEHSSFFELTCFALSCDWVRMIATVNVGSAASRAKMSSWVAKWEKERERRRSGEEDVVVPYRSEDYW</sequence>
<dbReference type="PANTHER" id="PTHR23240">
    <property type="entry name" value="DNA CROSS-LINK REPAIR PROTEIN PSO2/SNM1-RELATED"/>
    <property type="match status" value="1"/>
</dbReference>
<evidence type="ECO:0000313" key="9">
    <source>
        <dbReference type="Proteomes" id="UP000053477"/>
    </source>
</evidence>
<evidence type="ECO:0000259" key="7">
    <source>
        <dbReference type="Pfam" id="PF07522"/>
    </source>
</evidence>
<keyword evidence="4" id="KW-0234">DNA repair</keyword>
<name>A0A0H2RA24_9AGAM</name>
<evidence type="ECO:0000256" key="4">
    <source>
        <dbReference type="ARBA" id="ARBA00023204"/>
    </source>
</evidence>
<dbReference type="InParanoid" id="A0A0H2RA24"/>
<dbReference type="GO" id="GO:0005634">
    <property type="term" value="C:nucleus"/>
    <property type="evidence" value="ECO:0007669"/>
    <property type="project" value="UniProtKB-SubCell"/>
</dbReference>
<dbReference type="GO" id="GO:0006303">
    <property type="term" value="P:double-strand break repair via nonhomologous end joining"/>
    <property type="evidence" value="ECO:0007669"/>
    <property type="project" value="TreeGrafter"/>
</dbReference>
<dbReference type="EMBL" id="KQ086081">
    <property type="protein sequence ID" value="KLO08694.1"/>
    <property type="molecule type" value="Genomic_DNA"/>
</dbReference>
<dbReference type="Pfam" id="PF07522">
    <property type="entry name" value="DRMBL"/>
    <property type="match status" value="1"/>
</dbReference>
<gene>
    <name evidence="8" type="ORF">SCHPADRAFT_916882</name>
</gene>
<evidence type="ECO:0000256" key="2">
    <source>
        <dbReference type="ARBA" id="ARBA00010304"/>
    </source>
</evidence>
<dbReference type="InterPro" id="IPR011084">
    <property type="entry name" value="DRMBL"/>
</dbReference>
<dbReference type="InterPro" id="IPR036866">
    <property type="entry name" value="RibonucZ/Hydroxyglut_hydro"/>
</dbReference>
<dbReference type="SUPFAM" id="SSF56281">
    <property type="entry name" value="Metallo-hydrolase/oxidoreductase"/>
    <property type="match status" value="1"/>
</dbReference>
<feature type="domain" description="DNA repair metallo-beta-lactamase" evidence="7">
    <location>
        <begin position="298"/>
        <end position="437"/>
    </location>
</feature>
<comment type="similarity">
    <text evidence="2">Belongs to the DNA repair metallo-beta-lactamase (DRMBL) family.</text>
</comment>
<keyword evidence="9" id="KW-1185">Reference proteome</keyword>
<dbReference type="GO" id="GO:0035312">
    <property type="term" value="F:5'-3' DNA exonuclease activity"/>
    <property type="evidence" value="ECO:0007669"/>
    <property type="project" value="TreeGrafter"/>
</dbReference>
<dbReference type="AlphaFoldDB" id="A0A0H2RA24"/>
<evidence type="ECO:0000256" key="5">
    <source>
        <dbReference type="ARBA" id="ARBA00023242"/>
    </source>
</evidence>
<evidence type="ECO:0000256" key="6">
    <source>
        <dbReference type="SAM" id="MobiDB-lite"/>
    </source>
</evidence>
<dbReference type="OrthoDB" id="262529at2759"/>
<keyword evidence="5" id="KW-0539">Nucleus</keyword>
<protein>
    <submittedName>
        <fullName evidence="8">DRMBL-domain-containing protein</fullName>
    </submittedName>
</protein>
<dbReference type="Proteomes" id="UP000053477">
    <property type="component" value="Unassembled WGS sequence"/>
</dbReference>
<organism evidence="8 9">
    <name type="scientific">Schizopora paradoxa</name>
    <dbReference type="NCBI Taxonomy" id="27342"/>
    <lineage>
        <taxon>Eukaryota</taxon>
        <taxon>Fungi</taxon>
        <taxon>Dikarya</taxon>
        <taxon>Basidiomycota</taxon>
        <taxon>Agaricomycotina</taxon>
        <taxon>Agaricomycetes</taxon>
        <taxon>Hymenochaetales</taxon>
        <taxon>Schizoporaceae</taxon>
        <taxon>Schizopora</taxon>
    </lineage>
</organism>
<evidence type="ECO:0000256" key="1">
    <source>
        <dbReference type="ARBA" id="ARBA00004123"/>
    </source>
</evidence>
<dbReference type="FunCoup" id="A0A0H2RA24">
    <property type="interactions" value="355"/>
</dbReference>
<dbReference type="Gene3D" id="3.40.50.12650">
    <property type="match status" value="1"/>
</dbReference>
<dbReference type="PANTHER" id="PTHR23240:SF6">
    <property type="entry name" value="DNA CROSS-LINK REPAIR 1A PROTEIN"/>
    <property type="match status" value="1"/>
</dbReference>
<evidence type="ECO:0000256" key="3">
    <source>
        <dbReference type="ARBA" id="ARBA00022763"/>
    </source>
</evidence>